<comment type="caution">
    <text evidence="4">The sequence shown here is derived from an EMBL/GenBank/DDBJ whole genome shotgun (WGS) entry which is preliminary data.</text>
</comment>
<evidence type="ECO:0000256" key="2">
    <source>
        <dbReference type="RuleBase" id="RU003476"/>
    </source>
</evidence>
<keyword evidence="5" id="KW-1185">Reference proteome</keyword>
<reference evidence="4 5" key="1">
    <citation type="submission" date="2016-07" db="EMBL/GenBank/DDBJ databases">
        <title>Pervasive Adenine N6-methylation of Active Genes in Fungi.</title>
        <authorList>
            <consortium name="DOE Joint Genome Institute"/>
            <person name="Mondo S.J."/>
            <person name="Dannebaum R.O."/>
            <person name="Kuo R.C."/>
            <person name="Labutti K."/>
            <person name="Haridas S."/>
            <person name="Kuo A."/>
            <person name="Salamov A."/>
            <person name="Ahrendt S.R."/>
            <person name="Lipzen A."/>
            <person name="Sullivan W."/>
            <person name="Andreopoulos W.B."/>
            <person name="Clum A."/>
            <person name="Lindquist E."/>
            <person name="Daum C."/>
            <person name="Ramamoorthy G.K."/>
            <person name="Gryganskyi A."/>
            <person name="Culley D."/>
            <person name="Magnuson J.K."/>
            <person name="James T.Y."/>
            <person name="O'Malley M.A."/>
            <person name="Stajich J.E."/>
            <person name="Spatafora J.W."/>
            <person name="Visel A."/>
            <person name="Grigoriev I.V."/>
        </authorList>
    </citation>
    <scope>NUCLEOTIDE SEQUENCE [LARGE SCALE GENOMIC DNA]</scope>
    <source>
        <strain evidence="4 5">CBS 129021</strain>
    </source>
</reference>
<dbReference type="PANTHER" id="PTHR16099">
    <property type="entry name" value="8-OXO-DGTP DIPHOSPHATES NUDT15"/>
    <property type="match status" value="1"/>
</dbReference>
<evidence type="ECO:0000313" key="4">
    <source>
        <dbReference type="EMBL" id="ORY55854.1"/>
    </source>
</evidence>
<dbReference type="Pfam" id="PF00293">
    <property type="entry name" value="NUDIX"/>
    <property type="match status" value="1"/>
</dbReference>
<dbReference type="InterPro" id="IPR020084">
    <property type="entry name" value="NUDIX_hydrolase_CS"/>
</dbReference>
<dbReference type="GO" id="GO:0006203">
    <property type="term" value="P:dGTP catabolic process"/>
    <property type="evidence" value="ECO:0007669"/>
    <property type="project" value="TreeGrafter"/>
</dbReference>
<dbReference type="InParanoid" id="A0A1Y2D9K1"/>
<dbReference type="Proteomes" id="UP000193689">
    <property type="component" value="Unassembled WGS sequence"/>
</dbReference>
<dbReference type="CDD" id="cd04678">
    <property type="entry name" value="NUDIX_MTH2_Nudt15"/>
    <property type="match status" value="1"/>
</dbReference>
<dbReference type="OrthoDB" id="447842at2759"/>
<gene>
    <name evidence="4" type="ORF">BCR38DRAFT_451743</name>
</gene>
<dbReference type="PROSITE" id="PS51462">
    <property type="entry name" value="NUDIX"/>
    <property type="match status" value="1"/>
</dbReference>
<dbReference type="GO" id="GO:0005829">
    <property type="term" value="C:cytosol"/>
    <property type="evidence" value="ECO:0007669"/>
    <property type="project" value="TreeGrafter"/>
</dbReference>
<evidence type="ECO:0000256" key="1">
    <source>
        <dbReference type="ARBA" id="ARBA00022801"/>
    </source>
</evidence>
<dbReference type="EMBL" id="MCFJ01000025">
    <property type="protein sequence ID" value="ORY55854.1"/>
    <property type="molecule type" value="Genomic_DNA"/>
</dbReference>
<dbReference type="STRING" id="1141098.A0A1Y2D9K1"/>
<dbReference type="GeneID" id="63777694"/>
<organism evidence="4 5">
    <name type="scientific">Pseudomassariella vexata</name>
    <dbReference type="NCBI Taxonomy" id="1141098"/>
    <lineage>
        <taxon>Eukaryota</taxon>
        <taxon>Fungi</taxon>
        <taxon>Dikarya</taxon>
        <taxon>Ascomycota</taxon>
        <taxon>Pezizomycotina</taxon>
        <taxon>Sordariomycetes</taxon>
        <taxon>Xylariomycetidae</taxon>
        <taxon>Amphisphaeriales</taxon>
        <taxon>Pseudomassariaceae</taxon>
        <taxon>Pseudomassariella</taxon>
    </lineage>
</organism>
<dbReference type="PANTHER" id="PTHR16099:SF5">
    <property type="entry name" value="NUCLEOTIDE TRIPHOSPHATE DIPHOSPHATASE NUDT15"/>
    <property type="match status" value="1"/>
</dbReference>
<proteinExistence type="inferred from homology"/>
<accession>A0A1Y2D9K1</accession>
<evidence type="ECO:0000259" key="3">
    <source>
        <dbReference type="PROSITE" id="PS51462"/>
    </source>
</evidence>
<dbReference type="AlphaFoldDB" id="A0A1Y2D9K1"/>
<dbReference type="SUPFAM" id="SSF55811">
    <property type="entry name" value="Nudix"/>
    <property type="match status" value="1"/>
</dbReference>
<dbReference type="Gene3D" id="3.90.79.10">
    <property type="entry name" value="Nucleoside Triphosphate Pyrophosphohydrolase"/>
    <property type="match status" value="1"/>
</dbReference>
<comment type="similarity">
    <text evidence="2">Belongs to the Nudix hydrolase family.</text>
</comment>
<feature type="domain" description="Nudix hydrolase" evidence="3">
    <location>
        <begin position="7"/>
        <end position="138"/>
    </location>
</feature>
<dbReference type="PRINTS" id="PR00502">
    <property type="entry name" value="NUDIXFAMILY"/>
</dbReference>
<evidence type="ECO:0000313" key="5">
    <source>
        <dbReference type="Proteomes" id="UP000193689"/>
    </source>
</evidence>
<dbReference type="InterPro" id="IPR000086">
    <property type="entry name" value="NUDIX_hydrolase_dom"/>
</dbReference>
<dbReference type="RefSeq" id="XP_040709806.1">
    <property type="nucleotide sequence ID" value="XM_040861482.1"/>
</dbReference>
<dbReference type="GO" id="GO:0035539">
    <property type="term" value="F:8-oxo-7,8-dihydrodeoxyguanosine triphosphate pyrophosphatase activity"/>
    <property type="evidence" value="ECO:0007669"/>
    <property type="project" value="TreeGrafter"/>
</dbReference>
<dbReference type="InterPro" id="IPR020476">
    <property type="entry name" value="Nudix_hydrolase"/>
</dbReference>
<name>A0A1Y2D9K1_9PEZI</name>
<dbReference type="FunFam" id="3.90.79.10:FF:000060">
    <property type="entry name" value="Nudix hydrolase 1"/>
    <property type="match status" value="1"/>
</dbReference>
<sequence>MAATAPQPRVGVAVIIQNTEGEIVLGKRRGSHGSGTWALPGGHLEFGETYFACAERETREETGLDVKAVKLVAVTNDVFQELGKHYITLFVTCELKDLHAEPKILEPEKCEGWHWTSWADLKQWAEHHEIESSEWAENRLFLPMRNLIKEYPGIVDMPE</sequence>
<protein>
    <submittedName>
        <fullName evidence="4">ADP-ribose pyrophosphatase</fullName>
    </submittedName>
</protein>
<dbReference type="InterPro" id="IPR015797">
    <property type="entry name" value="NUDIX_hydrolase-like_dom_sf"/>
</dbReference>
<dbReference type="PROSITE" id="PS00893">
    <property type="entry name" value="NUDIX_BOX"/>
    <property type="match status" value="1"/>
</dbReference>
<keyword evidence="1 2" id="KW-0378">Hydrolase</keyword>